<dbReference type="HOGENOM" id="CLU_060699_0_1_11"/>
<dbReference type="InterPro" id="IPR036388">
    <property type="entry name" value="WH-like_DNA-bd_sf"/>
</dbReference>
<dbReference type="SMART" id="SM01134">
    <property type="entry name" value="DeoRC"/>
    <property type="match status" value="1"/>
</dbReference>
<evidence type="ECO:0000256" key="6">
    <source>
        <dbReference type="ARBA" id="ARBA00024937"/>
    </source>
</evidence>
<dbReference type="Gene3D" id="1.10.10.10">
    <property type="entry name" value="Winged helix-like DNA-binding domain superfamily/Winged helix DNA-binding domain"/>
    <property type="match status" value="1"/>
</dbReference>
<name>F2N712_CORGP</name>
<keyword evidence="5" id="KW-0804">Transcription</keyword>
<evidence type="ECO:0000256" key="5">
    <source>
        <dbReference type="ARBA" id="ARBA00023163"/>
    </source>
</evidence>
<gene>
    <name evidence="8" type="ordered locus">Corgl_0224</name>
</gene>
<dbReference type="RefSeq" id="WP_013708094.1">
    <property type="nucleotide sequence ID" value="NC_015389.1"/>
</dbReference>
<organism evidence="8 9">
    <name type="scientific">Coriobacterium glomerans (strain ATCC 49209 / DSM 20642 / JCM 10262 / PW2)</name>
    <dbReference type="NCBI Taxonomy" id="700015"/>
    <lineage>
        <taxon>Bacteria</taxon>
        <taxon>Bacillati</taxon>
        <taxon>Actinomycetota</taxon>
        <taxon>Coriobacteriia</taxon>
        <taxon>Coriobacteriales</taxon>
        <taxon>Coriobacteriaceae</taxon>
        <taxon>Coriobacterium</taxon>
    </lineage>
</organism>
<dbReference type="GO" id="GO:0003677">
    <property type="term" value="F:DNA binding"/>
    <property type="evidence" value="ECO:0007669"/>
    <property type="project" value="UniProtKB-KW"/>
</dbReference>
<dbReference type="InterPro" id="IPR014036">
    <property type="entry name" value="DeoR-like_C"/>
</dbReference>
<dbReference type="SMART" id="SM00420">
    <property type="entry name" value="HTH_DEOR"/>
    <property type="match status" value="1"/>
</dbReference>
<dbReference type="EMBL" id="CP002628">
    <property type="protein sequence ID" value="AEB06351.1"/>
    <property type="molecule type" value="Genomic_DNA"/>
</dbReference>
<dbReference type="STRING" id="700015.Corgl_0224"/>
<dbReference type="InterPro" id="IPR001034">
    <property type="entry name" value="DeoR_HTH"/>
</dbReference>
<dbReference type="InterPro" id="IPR037171">
    <property type="entry name" value="NagB/RpiA_transferase-like"/>
</dbReference>
<dbReference type="OrthoDB" id="7688673at2"/>
<dbReference type="PRINTS" id="PR00037">
    <property type="entry name" value="HTHLACR"/>
</dbReference>
<dbReference type="eggNOG" id="COG1349">
    <property type="taxonomic scope" value="Bacteria"/>
</dbReference>
<evidence type="ECO:0000256" key="1">
    <source>
        <dbReference type="ARBA" id="ARBA00021390"/>
    </source>
</evidence>
<sequence length="252" mass="27474">MAQRDSQILEILVQRKRIEVAALADELSVSKVTIRKDLERLEGKGIIHREHGFALLSSADDVQGRLAYHYEEKQRIAHRAASFISNGDTVMIESGSCCALLALTIAETMRDVTIITNSAFIAGYIRGKPAANTVLLGGFYQNDAEVTVGPLLKQSCESLHVDYMFIGTDGYVEGVGFTNDDQFRGQAVRDMAACASKVVVLSESEKFSRRGVLPLDLAGKIAYAVTDEGIADRHRRALEASGVEVVIVRTAI</sequence>
<dbReference type="Pfam" id="PF00455">
    <property type="entry name" value="DeoRC"/>
    <property type="match status" value="1"/>
</dbReference>
<dbReference type="InterPro" id="IPR050313">
    <property type="entry name" value="Carb_Metab_HTH_regulators"/>
</dbReference>
<dbReference type="KEGG" id="cgo:Corgl_0224"/>
<feature type="domain" description="HTH deoR-type" evidence="7">
    <location>
        <begin position="1"/>
        <end position="56"/>
    </location>
</feature>
<keyword evidence="4" id="KW-0238">DNA-binding</keyword>
<dbReference type="SUPFAM" id="SSF46785">
    <property type="entry name" value="Winged helix' DNA-binding domain"/>
    <property type="match status" value="1"/>
</dbReference>
<keyword evidence="2" id="KW-0678">Repressor</keyword>
<dbReference type="AlphaFoldDB" id="F2N712"/>
<protein>
    <recommendedName>
        <fullName evidence="1">Lactose phosphotransferase system repressor</fullName>
    </recommendedName>
</protein>
<reference evidence="9" key="1">
    <citation type="journal article" date="2013" name="Stand. Genomic Sci.">
        <title>Complete genome sequence of Coriobacterium glomerans type strain (PW2(T)) from the midgut of Pyrrhocoris apterus L. (red soldier bug).</title>
        <authorList>
            <person name="Stackebrandt E."/>
            <person name="Zeytun A."/>
            <person name="Lapidus A."/>
            <person name="Nolan M."/>
            <person name="Lucas S."/>
            <person name="Hammon N."/>
            <person name="Deshpande S."/>
            <person name="Cheng J.F."/>
            <person name="Tapia R."/>
            <person name="Goodwin L.A."/>
            <person name="Pitluck S."/>
            <person name="Liolios K."/>
            <person name="Pagani I."/>
            <person name="Ivanova N."/>
            <person name="Mavromatis K."/>
            <person name="Mikhailova N."/>
            <person name="Huntemann M."/>
            <person name="Pati A."/>
            <person name="Chen A."/>
            <person name="Palaniappan K."/>
            <person name="Chang Y.J."/>
            <person name="Land M."/>
            <person name="Hauser L."/>
            <person name="Rohde M."/>
            <person name="Pukall R."/>
            <person name="Goker M."/>
            <person name="Detter J.C."/>
            <person name="Woyke T."/>
            <person name="Bristow J."/>
            <person name="Eisen J.A."/>
            <person name="Markowitz V."/>
            <person name="Hugenholtz P."/>
            <person name="Kyrpides N.C."/>
            <person name="Klenk H.P."/>
        </authorList>
    </citation>
    <scope>NUCLEOTIDE SEQUENCE</scope>
    <source>
        <strain evidence="9">ATCC 49209 / DSM 20642 / JCM 10262 / PW2</strain>
    </source>
</reference>
<dbReference type="InterPro" id="IPR018356">
    <property type="entry name" value="Tscrpt_reg_HTH_DeoR_CS"/>
</dbReference>
<evidence type="ECO:0000313" key="8">
    <source>
        <dbReference type="EMBL" id="AEB06351.1"/>
    </source>
</evidence>
<keyword evidence="9" id="KW-1185">Reference proteome</keyword>
<evidence type="ECO:0000259" key="7">
    <source>
        <dbReference type="PROSITE" id="PS51000"/>
    </source>
</evidence>
<dbReference type="PANTHER" id="PTHR30363:SF4">
    <property type="entry name" value="GLYCEROL-3-PHOSPHATE REGULON REPRESSOR"/>
    <property type="match status" value="1"/>
</dbReference>
<dbReference type="PROSITE" id="PS00894">
    <property type="entry name" value="HTH_DEOR_1"/>
    <property type="match status" value="1"/>
</dbReference>
<dbReference type="Proteomes" id="UP000006851">
    <property type="component" value="Chromosome"/>
</dbReference>
<evidence type="ECO:0000313" key="9">
    <source>
        <dbReference type="Proteomes" id="UP000006851"/>
    </source>
</evidence>
<dbReference type="Pfam" id="PF08220">
    <property type="entry name" value="HTH_DeoR"/>
    <property type="match status" value="1"/>
</dbReference>
<dbReference type="PANTHER" id="PTHR30363">
    <property type="entry name" value="HTH-TYPE TRANSCRIPTIONAL REGULATOR SRLR-RELATED"/>
    <property type="match status" value="1"/>
</dbReference>
<dbReference type="Gene3D" id="3.40.50.1360">
    <property type="match status" value="1"/>
</dbReference>
<evidence type="ECO:0000256" key="2">
    <source>
        <dbReference type="ARBA" id="ARBA00022491"/>
    </source>
</evidence>
<evidence type="ECO:0000256" key="3">
    <source>
        <dbReference type="ARBA" id="ARBA00023015"/>
    </source>
</evidence>
<dbReference type="SUPFAM" id="SSF100950">
    <property type="entry name" value="NagB/RpiA/CoA transferase-like"/>
    <property type="match status" value="1"/>
</dbReference>
<proteinExistence type="predicted"/>
<evidence type="ECO:0000256" key="4">
    <source>
        <dbReference type="ARBA" id="ARBA00023125"/>
    </source>
</evidence>
<dbReference type="GO" id="GO:0003700">
    <property type="term" value="F:DNA-binding transcription factor activity"/>
    <property type="evidence" value="ECO:0007669"/>
    <property type="project" value="InterPro"/>
</dbReference>
<comment type="function">
    <text evidence="6">Repressor of the lactose catabolism operon. Galactose-6-phosphate is the inducer.</text>
</comment>
<dbReference type="PROSITE" id="PS51000">
    <property type="entry name" value="HTH_DEOR_2"/>
    <property type="match status" value="1"/>
</dbReference>
<accession>F2N712</accession>
<keyword evidence="3" id="KW-0805">Transcription regulation</keyword>
<dbReference type="InterPro" id="IPR036390">
    <property type="entry name" value="WH_DNA-bd_sf"/>
</dbReference>